<reference evidence="3" key="2">
    <citation type="submission" date="2021-09" db="EMBL/GenBank/DDBJ databases">
        <authorList>
            <person name="Jia N."/>
            <person name="Wang J."/>
            <person name="Shi W."/>
            <person name="Du L."/>
            <person name="Sun Y."/>
            <person name="Zhan W."/>
            <person name="Jiang J."/>
            <person name="Wang Q."/>
            <person name="Zhang B."/>
            <person name="Ji P."/>
            <person name="Sakyi L.B."/>
            <person name="Cui X."/>
            <person name="Yuan T."/>
            <person name="Jiang B."/>
            <person name="Yang W."/>
            <person name="Lam T.T.-Y."/>
            <person name="Chang Q."/>
            <person name="Ding S."/>
            <person name="Wang X."/>
            <person name="Zhu J."/>
            <person name="Ruan X."/>
            <person name="Zhao L."/>
            <person name="Wei J."/>
            <person name="Que T."/>
            <person name="Du C."/>
            <person name="Cheng J."/>
            <person name="Dai P."/>
            <person name="Han X."/>
            <person name="Huang E."/>
            <person name="Gao Y."/>
            <person name="Liu J."/>
            <person name="Shao H."/>
            <person name="Ye R."/>
            <person name="Li L."/>
            <person name="Wei W."/>
            <person name="Wang X."/>
            <person name="Wang C."/>
            <person name="Huo Q."/>
            <person name="Li W."/>
            <person name="Guo W."/>
            <person name="Chen H."/>
            <person name="Chen S."/>
            <person name="Zhou L."/>
            <person name="Zhou L."/>
            <person name="Ni X."/>
            <person name="Tian J."/>
            <person name="Zhou Y."/>
            <person name="Sheng Y."/>
            <person name="Liu T."/>
            <person name="Pan Y."/>
            <person name="Xia L."/>
            <person name="Li J."/>
            <person name="Zhao F."/>
            <person name="Cao W."/>
        </authorList>
    </citation>
    <scope>NUCLEOTIDE SEQUENCE</scope>
    <source>
        <strain evidence="3">Rmic-2018</strain>
        <tissue evidence="3">Larvae</tissue>
    </source>
</reference>
<feature type="domain" description="Serine/threonine-protein kinase haspin C-terminal" evidence="2">
    <location>
        <begin position="19"/>
        <end position="137"/>
    </location>
</feature>
<accession>A0A9J6EH15</accession>
<evidence type="ECO:0000313" key="4">
    <source>
        <dbReference type="Proteomes" id="UP000821866"/>
    </source>
</evidence>
<dbReference type="Gene3D" id="1.10.510.10">
    <property type="entry name" value="Transferase(Phosphotransferase) domain 1"/>
    <property type="match status" value="1"/>
</dbReference>
<feature type="region of interest" description="Disordered" evidence="1">
    <location>
        <begin position="148"/>
        <end position="173"/>
    </location>
</feature>
<protein>
    <recommendedName>
        <fullName evidence="2">Serine/threonine-protein kinase haspin C-terminal domain-containing protein</fullName>
    </recommendedName>
</protein>
<evidence type="ECO:0000313" key="3">
    <source>
        <dbReference type="EMBL" id="KAH8033779.1"/>
    </source>
</evidence>
<reference evidence="3" key="1">
    <citation type="journal article" date="2020" name="Cell">
        <title>Large-Scale Comparative Analyses of Tick Genomes Elucidate Their Genetic Diversity and Vector Capacities.</title>
        <authorList>
            <consortium name="Tick Genome and Microbiome Consortium (TIGMIC)"/>
            <person name="Jia N."/>
            <person name="Wang J."/>
            <person name="Shi W."/>
            <person name="Du L."/>
            <person name="Sun Y."/>
            <person name="Zhan W."/>
            <person name="Jiang J.F."/>
            <person name="Wang Q."/>
            <person name="Zhang B."/>
            <person name="Ji P."/>
            <person name="Bell-Sakyi L."/>
            <person name="Cui X.M."/>
            <person name="Yuan T.T."/>
            <person name="Jiang B.G."/>
            <person name="Yang W.F."/>
            <person name="Lam T.T."/>
            <person name="Chang Q.C."/>
            <person name="Ding S.J."/>
            <person name="Wang X.J."/>
            <person name="Zhu J.G."/>
            <person name="Ruan X.D."/>
            <person name="Zhao L."/>
            <person name="Wei J.T."/>
            <person name="Ye R.Z."/>
            <person name="Que T.C."/>
            <person name="Du C.H."/>
            <person name="Zhou Y.H."/>
            <person name="Cheng J.X."/>
            <person name="Dai P.F."/>
            <person name="Guo W.B."/>
            <person name="Han X.H."/>
            <person name="Huang E.J."/>
            <person name="Li L.F."/>
            <person name="Wei W."/>
            <person name="Gao Y.C."/>
            <person name="Liu J.Z."/>
            <person name="Shao H.Z."/>
            <person name="Wang X."/>
            <person name="Wang C.C."/>
            <person name="Yang T.C."/>
            <person name="Huo Q.B."/>
            <person name="Li W."/>
            <person name="Chen H.Y."/>
            <person name="Chen S.E."/>
            <person name="Zhou L.G."/>
            <person name="Ni X.B."/>
            <person name="Tian J.H."/>
            <person name="Sheng Y."/>
            <person name="Liu T."/>
            <person name="Pan Y.S."/>
            <person name="Xia L.Y."/>
            <person name="Li J."/>
            <person name="Zhao F."/>
            <person name="Cao W.C."/>
        </authorList>
    </citation>
    <scope>NUCLEOTIDE SEQUENCE</scope>
    <source>
        <strain evidence="3">Rmic-2018</strain>
    </source>
</reference>
<feature type="compositionally biased region" description="Basic and acidic residues" evidence="1">
    <location>
        <begin position="148"/>
        <end position="165"/>
    </location>
</feature>
<dbReference type="VEuPathDB" id="VectorBase:LOC119184061"/>
<dbReference type="AlphaFoldDB" id="A0A9J6EH15"/>
<evidence type="ECO:0000259" key="2">
    <source>
        <dbReference type="SMART" id="SM01331"/>
    </source>
</evidence>
<dbReference type="InterPro" id="IPR024604">
    <property type="entry name" value="GSG2_C"/>
</dbReference>
<keyword evidence="4" id="KW-1185">Reference proteome</keyword>
<name>A0A9J6EH15_RHIMP</name>
<organism evidence="3 4">
    <name type="scientific">Rhipicephalus microplus</name>
    <name type="common">Cattle tick</name>
    <name type="synonym">Boophilus microplus</name>
    <dbReference type="NCBI Taxonomy" id="6941"/>
    <lineage>
        <taxon>Eukaryota</taxon>
        <taxon>Metazoa</taxon>
        <taxon>Ecdysozoa</taxon>
        <taxon>Arthropoda</taxon>
        <taxon>Chelicerata</taxon>
        <taxon>Arachnida</taxon>
        <taxon>Acari</taxon>
        <taxon>Parasitiformes</taxon>
        <taxon>Ixodida</taxon>
        <taxon>Ixodoidea</taxon>
        <taxon>Ixodidae</taxon>
        <taxon>Rhipicephalinae</taxon>
        <taxon>Rhipicephalus</taxon>
        <taxon>Boophilus</taxon>
    </lineage>
</organism>
<dbReference type="Proteomes" id="UP000821866">
    <property type="component" value="Chromosome 2"/>
</dbReference>
<comment type="caution">
    <text evidence="3">The sequence shown here is derived from an EMBL/GenBank/DDBJ whole genome shotgun (WGS) entry which is preliminary data.</text>
</comment>
<dbReference type="SMART" id="SM01331">
    <property type="entry name" value="DUF3635"/>
    <property type="match status" value="1"/>
</dbReference>
<proteinExistence type="predicted"/>
<evidence type="ECO:0000256" key="1">
    <source>
        <dbReference type="SAM" id="MobiDB-lite"/>
    </source>
</evidence>
<gene>
    <name evidence="3" type="ORF">HPB51_016234</name>
</gene>
<sequence length="173" mass="19543">MILKRTFSGPIVVLGKHSERLFRGKPAYVILTVVACFPLLCTNLSRLSLVLRGSAKLITFTDGDVNIDEVRDGDDWEAYHPRTNALWLSYLLQKLTNKLPRTKQVAKGFTSGGRLASWTDAVLALPSAEAFVVEHVALQPKRKAEALTKKRRWERPQNKEPDARSARTRYALR</sequence>
<dbReference type="EMBL" id="JABSTU010000004">
    <property type="protein sequence ID" value="KAH8033779.1"/>
    <property type="molecule type" value="Genomic_DNA"/>
</dbReference>